<feature type="domain" description="TFIIS N-terminal" evidence="9">
    <location>
        <begin position="7"/>
        <end position="84"/>
    </location>
</feature>
<evidence type="ECO:0000313" key="11">
    <source>
        <dbReference type="Proteomes" id="UP000729913"/>
    </source>
</evidence>
<feature type="compositionally biased region" description="Polar residues" evidence="8">
    <location>
        <begin position="192"/>
        <end position="205"/>
    </location>
</feature>
<evidence type="ECO:0000256" key="2">
    <source>
        <dbReference type="ARBA" id="ARBA00019686"/>
    </source>
</evidence>
<dbReference type="PROSITE" id="PS51319">
    <property type="entry name" value="TFIIS_N"/>
    <property type="match status" value="1"/>
</dbReference>
<dbReference type="AlphaFoldDB" id="A0A8J5R976"/>
<dbReference type="GO" id="GO:0003712">
    <property type="term" value="F:transcription coregulator activity"/>
    <property type="evidence" value="ECO:0007669"/>
    <property type="project" value="TreeGrafter"/>
</dbReference>
<feature type="compositionally biased region" description="Basic and acidic residues" evidence="8">
    <location>
        <begin position="485"/>
        <end position="497"/>
    </location>
</feature>
<feature type="compositionally biased region" description="Polar residues" evidence="8">
    <location>
        <begin position="404"/>
        <end position="426"/>
    </location>
</feature>
<dbReference type="GO" id="GO:0010628">
    <property type="term" value="P:positive regulation of gene expression"/>
    <property type="evidence" value="ECO:0007669"/>
    <property type="project" value="TreeGrafter"/>
</dbReference>
<evidence type="ECO:0000313" key="10">
    <source>
        <dbReference type="EMBL" id="KAG8041069.1"/>
    </source>
</evidence>
<evidence type="ECO:0000256" key="4">
    <source>
        <dbReference type="ARBA" id="ARBA00023159"/>
    </source>
</evidence>
<dbReference type="Proteomes" id="UP000729913">
    <property type="component" value="Unassembled WGS sequence"/>
</dbReference>
<keyword evidence="4" id="KW-0010">Activator</keyword>
<feature type="compositionally biased region" description="Basic residues" evidence="8">
    <location>
        <begin position="315"/>
        <end position="325"/>
    </location>
</feature>
<dbReference type="CDD" id="cd00183">
    <property type="entry name" value="TFIIS_I"/>
    <property type="match status" value="1"/>
</dbReference>
<comment type="subcellular location">
    <subcellularLocation>
        <location evidence="7">Nucleus</location>
    </subcellularLocation>
</comment>
<feature type="region of interest" description="Disordered" evidence="8">
    <location>
        <begin position="264"/>
        <end position="345"/>
    </location>
</feature>
<reference evidence="10" key="1">
    <citation type="submission" date="2020-03" db="EMBL/GenBank/DDBJ databases">
        <authorList>
            <person name="Chebbi M.A."/>
            <person name="Drezen J.M."/>
        </authorList>
    </citation>
    <scope>NUCLEOTIDE SEQUENCE</scope>
    <source>
        <tissue evidence="10">Whole body</tissue>
    </source>
</reference>
<dbReference type="GO" id="GO:0016592">
    <property type="term" value="C:mediator complex"/>
    <property type="evidence" value="ECO:0007669"/>
    <property type="project" value="InterPro"/>
</dbReference>
<accession>A0A8J5R976</accession>
<evidence type="ECO:0000256" key="8">
    <source>
        <dbReference type="SAM" id="MobiDB-lite"/>
    </source>
</evidence>
<evidence type="ECO:0000256" key="1">
    <source>
        <dbReference type="ARBA" id="ARBA00009681"/>
    </source>
</evidence>
<feature type="compositionally biased region" description="Low complexity" evidence="8">
    <location>
        <begin position="394"/>
        <end position="403"/>
    </location>
</feature>
<evidence type="ECO:0000256" key="3">
    <source>
        <dbReference type="ARBA" id="ARBA00023015"/>
    </source>
</evidence>
<sequence>MQRNCTELTERLLKSLDKEYNVVDMEAVVDVITALEKTTITKEVLEITRLGKYINELRRKTTNDALAKRAKDLVRRWRDMVLPSSNQQQHGSSNTAIAPPNAIIDNTSSHQTLNGTKPVSPLITAARTIKPRSPVPGSAASRIKPQSPLMRDAITSKIISPALSLNSDSCSPNSTPIKLPIVTTNYKLNTAGSPKLSGTSNQNHSIEAVPRTHSSNKRLRKEDHFQQQHVNSPQQYDVNSTSRDELTSISIQAAKKQRINGDLNVNINSQVPNSPSSSSNTRNELNVNSVLDPSLSSNTNSPAGKVEPVPVPVGPKKRGRKKGSKSIKSQSLSEDRVKEKLASISRNPKLKTTHEILADIQVRNVTGALGATTPGQLKREPPTTEEVLRSSEINNRNLASNNNTRTKSLSVNRFESRSSAGNNTVSGVAGSATDHAVVDAADGIKTERASEPAAEAPSIETTVKEILAKLPPLDRDAIRWSDDEYTTHDSDHDEDHNSSNAGTGQHKLRQINDSAVDRLHNECIESLNGNFQVKLSTNSVEKDVIDEVDEFVNKKMIGVYKRRVVDDDTGREFREWHEMLARPSYDGQILHILPYVIID</sequence>
<comment type="caution">
    <text evidence="10">The sequence shown here is derived from an EMBL/GenBank/DDBJ whole genome shotgun (WGS) entry which is preliminary data.</text>
</comment>
<feature type="compositionally biased region" description="Polar residues" evidence="8">
    <location>
        <begin position="227"/>
        <end position="243"/>
    </location>
</feature>
<evidence type="ECO:0000259" key="9">
    <source>
        <dbReference type="PROSITE" id="PS51319"/>
    </source>
</evidence>
<dbReference type="GO" id="GO:0070847">
    <property type="term" value="C:core mediator complex"/>
    <property type="evidence" value="ECO:0007669"/>
    <property type="project" value="TreeGrafter"/>
</dbReference>
<dbReference type="EMBL" id="JAAOIC020000019">
    <property type="protein sequence ID" value="KAG8041069.1"/>
    <property type="molecule type" value="Genomic_DNA"/>
</dbReference>
<feature type="compositionally biased region" description="Low complexity" evidence="8">
    <location>
        <begin position="264"/>
        <end position="280"/>
    </location>
</feature>
<evidence type="ECO:0000256" key="6">
    <source>
        <dbReference type="ARBA" id="ARBA00031968"/>
    </source>
</evidence>
<keyword evidence="11" id="KW-1185">Reference proteome</keyword>
<dbReference type="PANTHER" id="PTHR15201:SF1">
    <property type="entry name" value="MEDIATOR OF RNA POLYMERASE II TRANSCRIPTION SUBUNIT 26"/>
    <property type="match status" value="1"/>
</dbReference>
<dbReference type="InterPro" id="IPR042376">
    <property type="entry name" value="MED26"/>
</dbReference>
<name>A0A8J5R976_9HYME</name>
<keyword evidence="7" id="KW-0539">Nucleus</keyword>
<organism evidence="10 11">
    <name type="scientific">Cotesia typhae</name>
    <dbReference type="NCBI Taxonomy" id="2053667"/>
    <lineage>
        <taxon>Eukaryota</taxon>
        <taxon>Metazoa</taxon>
        <taxon>Ecdysozoa</taxon>
        <taxon>Arthropoda</taxon>
        <taxon>Hexapoda</taxon>
        <taxon>Insecta</taxon>
        <taxon>Pterygota</taxon>
        <taxon>Neoptera</taxon>
        <taxon>Endopterygota</taxon>
        <taxon>Hymenoptera</taxon>
        <taxon>Apocrita</taxon>
        <taxon>Ichneumonoidea</taxon>
        <taxon>Braconidae</taxon>
        <taxon>Microgastrinae</taxon>
        <taxon>Cotesia</taxon>
    </lineage>
</organism>
<feature type="region of interest" description="Disordered" evidence="8">
    <location>
        <begin position="192"/>
        <end position="243"/>
    </location>
</feature>
<proteinExistence type="inferred from homology"/>
<evidence type="ECO:0000256" key="7">
    <source>
        <dbReference type="PROSITE-ProRule" id="PRU00649"/>
    </source>
</evidence>
<protein>
    <recommendedName>
        <fullName evidence="2">Mediator of RNA polymerase II transcription subunit 26</fullName>
    </recommendedName>
    <alternativeName>
        <fullName evidence="6">Mediator complex subunit 26</fullName>
    </alternativeName>
</protein>
<feature type="region of interest" description="Disordered" evidence="8">
    <location>
        <begin position="485"/>
        <end position="505"/>
    </location>
</feature>
<dbReference type="OrthoDB" id="550309at2759"/>
<gene>
    <name evidence="10" type="ORF">G9C98_002057</name>
</gene>
<dbReference type="InterPro" id="IPR003617">
    <property type="entry name" value="TFIIS/CRSP70_N_sub"/>
</dbReference>
<dbReference type="Pfam" id="PF08711">
    <property type="entry name" value="Med26"/>
    <property type="match status" value="1"/>
</dbReference>
<feature type="compositionally biased region" description="Polar residues" evidence="8">
    <location>
        <begin position="281"/>
        <end position="302"/>
    </location>
</feature>
<reference evidence="10" key="2">
    <citation type="submission" date="2021-04" db="EMBL/GenBank/DDBJ databases">
        <title>Genome-wide patterns of bracovirus chromosomal integration into multiple host tissues during parasitism.</title>
        <authorList>
            <person name="Chebbi M.A.C."/>
        </authorList>
    </citation>
    <scope>NUCLEOTIDE SEQUENCE</scope>
    <source>
        <tissue evidence="10">Whole body</tissue>
    </source>
</reference>
<dbReference type="GO" id="GO:0006357">
    <property type="term" value="P:regulation of transcription by RNA polymerase II"/>
    <property type="evidence" value="ECO:0007669"/>
    <property type="project" value="InterPro"/>
</dbReference>
<keyword evidence="5" id="KW-0804">Transcription</keyword>
<feature type="region of interest" description="Disordered" evidence="8">
    <location>
        <begin position="392"/>
        <end position="428"/>
    </location>
</feature>
<comment type="similarity">
    <text evidence="1">Belongs to the Mediator complex subunit 26 family.</text>
</comment>
<dbReference type="PANTHER" id="PTHR15201">
    <property type="entry name" value="CRSP70"/>
    <property type="match status" value="1"/>
</dbReference>
<keyword evidence="3" id="KW-0805">Transcription regulation</keyword>
<dbReference type="InterPro" id="IPR017923">
    <property type="entry name" value="TFIIS_N"/>
</dbReference>
<dbReference type="SMART" id="SM00509">
    <property type="entry name" value="TFS2N"/>
    <property type="match status" value="1"/>
</dbReference>
<evidence type="ECO:0000256" key="5">
    <source>
        <dbReference type="ARBA" id="ARBA00023163"/>
    </source>
</evidence>